<organism evidence="1 2">
    <name type="scientific">Coemansia furcata</name>
    <dbReference type="NCBI Taxonomy" id="417177"/>
    <lineage>
        <taxon>Eukaryota</taxon>
        <taxon>Fungi</taxon>
        <taxon>Fungi incertae sedis</taxon>
        <taxon>Zoopagomycota</taxon>
        <taxon>Kickxellomycotina</taxon>
        <taxon>Kickxellomycetes</taxon>
        <taxon>Kickxellales</taxon>
        <taxon>Kickxellaceae</taxon>
        <taxon>Coemansia</taxon>
    </lineage>
</organism>
<dbReference type="EMBL" id="JANBUP010004388">
    <property type="protein sequence ID" value="KAJ2794169.1"/>
    <property type="molecule type" value="Genomic_DNA"/>
</dbReference>
<name>A0ACC1KSH8_9FUNG</name>
<accession>A0ACC1KSH8</accession>
<keyword evidence="2" id="KW-1185">Reference proteome</keyword>
<reference evidence="1" key="1">
    <citation type="submission" date="2022-07" db="EMBL/GenBank/DDBJ databases">
        <title>Phylogenomic reconstructions and comparative analyses of Kickxellomycotina fungi.</title>
        <authorList>
            <person name="Reynolds N.K."/>
            <person name="Stajich J.E."/>
            <person name="Barry K."/>
            <person name="Grigoriev I.V."/>
            <person name="Crous P."/>
            <person name="Smith M.E."/>
        </authorList>
    </citation>
    <scope>NUCLEOTIDE SEQUENCE</scope>
    <source>
        <strain evidence="1">CBS 102833</strain>
    </source>
</reference>
<proteinExistence type="predicted"/>
<dbReference type="Proteomes" id="UP001140096">
    <property type="component" value="Unassembled WGS sequence"/>
</dbReference>
<feature type="non-terminal residue" evidence="1">
    <location>
        <position position="182"/>
    </location>
</feature>
<comment type="caution">
    <text evidence="1">The sequence shown here is derived from an EMBL/GenBank/DDBJ whole genome shotgun (WGS) entry which is preliminary data.</text>
</comment>
<protein>
    <submittedName>
        <fullName evidence="1">RNA-splicing factor</fullName>
    </submittedName>
</protein>
<evidence type="ECO:0000313" key="1">
    <source>
        <dbReference type="EMBL" id="KAJ2794169.1"/>
    </source>
</evidence>
<gene>
    <name evidence="1" type="primary">CWC21</name>
    <name evidence="1" type="ORF">H4S07_006833</name>
</gene>
<evidence type="ECO:0000313" key="2">
    <source>
        <dbReference type="Proteomes" id="UP001140096"/>
    </source>
</evidence>
<sequence length="182" mass="21303">MYNGIGLNTPRGSGTSGHVVRNMSALKPGQADRGRQPQQYSRDRINNAKPVDKGILEHERRRQVEVKCLELQDELETQGDLDDTEIEERVDKLRSQLLENIDRVDLSGARPIKTFETQKLAEAKSKENARLASALRVEEEYVEGAAFDRELQELKRQRRLLEKERDLDRQRERERERESHRW</sequence>